<protein>
    <recommendedName>
        <fullName evidence="2">SET domain-containing protein</fullName>
    </recommendedName>
</protein>
<dbReference type="PANTHER" id="PTHR47332">
    <property type="entry name" value="SET DOMAIN-CONTAINING PROTEIN 5"/>
    <property type="match status" value="1"/>
</dbReference>
<dbReference type="InterPro" id="IPR046341">
    <property type="entry name" value="SET_dom_sf"/>
</dbReference>
<keyword evidence="4" id="KW-1185">Reference proteome</keyword>
<dbReference type="PANTHER" id="PTHR47332:SF4">
    <property type="entry name" value="SET DOMAIN-CONTAINING PROTEIN 5"/>
    <property type="match status" value="1"/>
</dbReference>
<dbReference type="Proteomes" id="UP001215598">
    <property type="component" value="Unassembled WGS sequence"/>
</dbReference>
<evidence type="ECO:0000256" key="1">
    <source>
        <dbReference type="SAM" id="MobiDB-lite"/>
    </source>
</evidence>
<organism evidence="3 4">
    <name type="scientific">Mycena metata</name>
    <dbReference type="NCBI Taxonomy" id="1033252"/>
    <lineage>
        <taxon>Eukaryota</taxon>
        <taxon>Fungi</taxon>
        <taxon>Dikarya</taxon>
        <taxon>Basidiomycota</taxon>
        <taxon>Agaricomycotina</taxon>
        <taxon>Agaricomycetes</taxon>
        <taxon>Agaricomycetidae</taxon>
        <taxon>Agaricales</taxon>
        <taxon>Marasmiineae</taxon>
        <taxon>Mycenaceae</taxon>
        <taxon>Mycena</taxon>
    </lineage>
</organism>
<dbReference type="SUPFAM" id="SSF82199">
    <property type="entry name" value="SET domain"/>
    <property type="match status" value="1"/>
</dbReference>
<dbReference type="CDD" id="cd20071">
    <property type="entry name" value="SET_SMYD"/>
    <property type="match status" value="1"/>
</dbReference>
<feature type="compositionally biased region" description="Basic residues" evidence="1">
    <location>
        <begin position="1"/>
        <end position="14"/>
    </location>
</feature>
<name>A0AAD7P0L9_9AGAR</name>
<feature type="compositionally biased region" description="Low complexity" evidence="1">
    <location>
        <begin position="15"/>
        <end position="26"/>
    </location>
</feature>
<dbReference type="SMART" id="SM00317">
    <property type="entry name" value="SET"/>
    <property type="match status" value="1"/>
</dbReference>
<dbReference type="Pfam" id="PF00856">
    <property type="entry name" value="SET"/>
    <property type="match status" value="1"/>
</dbReference>
<dbReference type="Gene3D" id="2.170.270.10">
    <property type="entry name" value="SET domain"/>
    <property type="match status" value="1"/>
</dbReference>
<dbReference type="InterPro" id="IPR053185">
    <property type="entry name" value="SET_domain_protein"/>
</dbReference>
<evidence type="ECO:0000313" key="4">
    <source>
        <dbReference type="Proteomes" id="UP001215598"/>
    </source>
</evidence>
<feature type="domain" description="SET" evidence="2">
    <location>
        <begin position="110"/>
        <end position="260"/>
    </location>
</feature>
<dbReference type="EMBL" id="JARKIB010000003">
    <property type="protein sequence ID" value="KAJ7782817.1"/>
    <property type="molecule type" value="Genomic_DNA"/>
</dbReference>
<dbReference type="AlphaFoldDB" id="A0AAD7P0L9"/>
<accession>A0AAD7P0L9</accession>
<dbReference type="InterPro" id="IPR001214">
    <property type="entry name" value="SET_dom"/>
</dbReference>
<comment type="caution">
    <text evidence="3">The sequence shown here is derived from an EMBL/GenBank/DDBJ whole genome shotgun (WGS) entry which is preliminary data.</text>
</comment>
<reference evidence="3" key="1">
    <citation type="submission" date="2023-03" db="EMBL/GenBank/DDBJ databases">
        <title>Massive genome expansion in bonnet fungi (Mycena s.s.) driven by repeated elements and novel gene families across ecological guilds.</title>
        <authorList>
            <consortium name="Lawrence Berkeley National Laboratory"/>
            <person name="Harder C.B."/>
            <person name="Miyauchi S."/>
            <person name="Viragh M."/>
            <person name="Kuo A."/>
            <person name="Thoen E."/>
            <person name="Andreopoulos B."/>
            <person name="Lu D."/>
            <person name="Skrede I."/>
            <person name="Drula E."/>
            <person name="Henrissat B."/>
            <person name="Morin E."/>
            <person name="Kohler A."/>
            <person name="Barry K."/>
            <person name="LaButti K."/>
            <person name="Morin E."/>
            <person name="Salamov A."/>
            <person name="Lipzen A."/>
            <person name="Mereny Z."/>
            <person name="Hegedus B."/>
            <person name="Baldrian P."/>
            <person name="Stursova M."/>
            <person name="Weitz H."/>
            <person name="Taylor A."/>
            <person name="Grigoriev I.V."/>
            <person name="Nagy L.G."/>
            <person name="Martin F."/>
            <person name="Kauserud H."/>
        </authorList>
    </citation>
    <scope>NUCLEOTIDE SEQUENCE</scope>
    <source>
        <strain evidence="3">CBHHK182m</strain>
    </source>
</reference>
<gene>
    <name evidence="3" type="ORF">B0H16DRAFT_1403118</name>
</gene>
<proteinExistence type="predicted"/>
<evidence type="ECO:0000313" key="3">
    <source>
        <dbReference type="EMBL" id="KAJ7782817.1"/>
    </source>
</evidence>
<feature type="region of interest" description="Disordered" evidence="1">
    <location>
        <begin position="1"/>
        <end position="32"/>
    </location>
</feature>
<sequence>MKRGFLSNKNKKSPKSSPAPASDPKPVGASDGAQVTAGFQLSETCRPYSENPRIIEADYRHGQAPEASHFLYVPSTPGAATVVFIDHLANIQTISSWDVLNRPPPAIPDPPYVLEASSDKGIKMVARRPIAIGELVALERPLVVSRTDVAIAEDQSASGIFYRAALSGLSPATLSTIMALRNSFGPEQEPILGTLLTNYQPVIIPEIPHTEYSGLFPILCRANHDCSPNTNFFFNPRSFTGQFHAVRAIAKDEEITVLYSELAAPRDERRAELQEHYKFLCECSTCSLRPDLAEKSDSRRRAIGALIPMMHAGSYADDLTLARIEELLEWATEEGMYALYAEILVYGFGLGMRLGAPDVARKWSQMAATAFKILDGADSPRLS</sequence>
<dbReference type="PROSITE" id="PS50280">
    <property type="entry name" value="SET"/>
    <property type="match status" value="1"/>
</dbReference>
<evidence type="ECO:0000259" key="2">
    <source>
        <dbReference type="PROSITE" id="PS50280"/>
    </source>
</evidence>